<comment type="caution">
    <text evidence="3">The sequence shown here is derived from an EMBL/GenBank/DDBJ whole genome shotgun (WGS) entry which is preliminary data.</text>
</comment>
<evidence type="ECO:0000256" key="1">
    <source>
        <dbReference type="SAM" id="SignalP"/>
    </source>
</evidence>
<evidence type="ECO:0000313" key="3">
    <source>
        <dbReference type="EMBL" id="PSL49769.1"/>
    </source>
</evidence>
<dbReference type="EMBL" id="PYAW01000001">
    <property type="protein sequence ID" value="PSL49769.1"/>
    <property type="molecule type" value="Genomic_DNA"/>
</dbReference>
<dbReference type="RefSeq" id="WP_106526977.1">
    <property type="nucleotide sequence ID" value="NZ_PYAW01000001.1"/>
</dbReference>
<keyword evidence="1" id="KW-0732">Signal</keyword>
<dbReference type="Pfam" id="PF13568">
    <property type="entry name" value="OMP_b-brl_2"/>
    <property type="match status" value="1"/>
</dbReference>
<sequence>MKHKLLFFTALLLCLNAASLKTQAQFEIGVSGGYDKNYLHTSTGYRAFTKYDALSGFVVGIPMQYHFNDWLAIQAEPSYIQKNYEQSRDHFFDGIFQKTTNTYIQLPLMAHFSFGGHQLRGFVNMGGYGAYWADSRIKGAMANVFNSGPDLPNNQQVYNYFQFNQAYNYNEKYAFDSRRDRRMEFGLVAGAGVEYLLHCKYRFFVEGRYYYGLSDQQKNYMINQIPRYNDTYVIQAGCLFSIKNIFHHAHEQEVKTAE</sequence>
<accession>A0A2P8HU62</accession>
<organism evidence="3 4">
    <name type="scientific">Chitinophaga niastensis</name>
    <dbReference type="NCBI Taxonomy" id="536980"/>
    <lineage>
        <taxon>Bacteria</taxon>
        <taxon>Pseudomonadati</taxon>
        <taxon>Bacteroidota</taxon>
        <taxon>Chitinophagia</taxon>
        <taxon>Chitinophagales</taxon>
        <taxon>Chitinophagaceae</taxon>
        <taxon>Chitinophaga</taxon>
    </lineage>
</organism>
<dbReference type="InterPro" id="IPR011250">
    <property type="entry name" value="OMP/PagP_B-barrel"/>
</dbReference>
<protein>
    <submittedName>
        <fullName evidence="3">Outer membrane protein with beta-barrel domain</fullName>
    </submittedName>
</protein>
<evidence type="ECO:0000259" key="2">
    <source>
        <dbReference type="Pfam" id="PF13568"/>
    </source>
</evidence>
<feature type="chain" id="PRO_5015128083" evidence="1">
    <location>
        <begin position="25"/>
        <end position="258"/>
    </location>
</feature>
<dbReference type="SUPFAM" id="SSF56925">
    <property type="entry name" value="OMPA-like"/>
    <property type="match status" value="1"/>
</dbReference>
<dbReference type="AlphaFoldDB" id="A0A2P8HU62"/>
<keyword evidence="4" id="KW-1185">Reference proteome</keyword>
<name>A0A2P8HU62_CHINA</name>
<dbReference type="Proteomes" id="UP000240971">
    <property type="component" value="Unassembled WGS sequence"/>
</dbReference>
<evidence type="ECO:0000313" key="4">
    <source>
        <dbReference type="Proteomes" id="UP000240971"/>
    </source>
</evidence>
<feature type="signal peptide" evidence="1">
    <location>
        <begin position="1"/>
        <end position="24"/>
    </location>
</feature>
<feature type="domain" description="Outer membrane protein beta-barrel" evidence="2">
    <location>
        <begin position="24"/>
        <end position="215"/>
    </location>
</feature>
<dbReference type="InterPro" id="IPR025665">
    <property type="entry name" value="Beta-barrel_OMP_2"/>
</dbReference>
<reference evidence="3 4" key="1">
    <citation type="submission" date="2018-03" db="EMBL/GenBank/DDBJ databases">
        <title>Genomic Encyclopedia of Archaeal and Bacterial Type Strains, Phase II (KMG-II): from individual species to whole genera.</title>
        <authorList>
            <person name="Goeker M."/>
        </authorList>
    </citation>
    <scope>NUCLEOTIDE SEQUENCE [LARGE SCALE GENOMIC DNA]</scope>
    <source>
        <strain evidence="3 4">DSM 24859</strain>
    </source>
</reference>
<gene>
    <name evidence="3" type="ORF">CLV51_1011105</name>
</gene>
<proteinExistence type="predicted"/>
<dbReference type="OrthoDB" id="1007524at2"/>
<dbReference type="Gene3D" id="2.40.160.20">
    <property type="match status" value="1"/>
</dbReference>